<organism evidence="3 4">
    <name type="scientific">Cohaesibacter marisflavi</name>
    <dbReference type="NCBI Taxonomy" id="655353"/>
    <lineage>
        <taxon>Bacteria</taxon>
        <taxon>Pseudomonadati</taxon>
        <taxon>Pseudomonadota</taxon>
        <taxon>Alphaproteobacteria</taxon>
        <taxon>Hyphomicrobiales</taxon>
        <taxon>Cohaesibacteraceae</taxon>
    </lineage>
</organism>
<feature type="compositionally biased region" description="Basic and acidic residues" evidence="2">
    <location>
        <begin position="20"/>
        <end position="43"/>
    </location>
</feature>
<comment type="similarity">
    <text evidence="1">Belongs to the SDHAF4 family.</text>
</comment>
<dbReference type="InterPro" id="IPR012875">
    <property type="entry name" value="SDHF4"/>
</dbReference>
<dbReference type="OrthoDB" id="8481828at2"/>
<accession>A0A1I5JD59</accession>
<gene>
    <name evidence="3" type="ORF">SAMN04488056_11191</name>
</gene>
<evidence type="ECO:0000313" key="3">
    <source>
        <dbReference type="EMBL" id="SFO70682.1"/>
    </source>
</evidence>
<dbReference type="EMBL" id="FOVR01000011">
    <property type="protein sequence ID" value="SFO70682.1"/>
    <property type="molecule type" value="Genomic_DNA"/>
</dbReference>
<feature type="compositionally biased region" description="Basic and acidic residues" evidence="2">
    <location>
        <begin position="1"/>
        <end position="11"/>
    </location>
</feature>
<name>A0A1I5JD59_9HYPH</name>
<evidence type="ECO:0000256" key="1">
    <source>
        <dbReference type="ARBA" id="ARBA00005701"/>
    </source>
</evidence>
<dbReference type="AlphaFoldDB" id="A0A1I5JD59"/>
<evidence type="ECO:0000313" key="4">
    <source>
        <dbReference type="Proteomes" id="UP000199236"/>
    </source>
</evidence>
<keyword evidence="4" id="KW-1185">Reference proteome</keyword>
<reference evidence="3 4" key="1">
    <citation type="submission" date="2016-10" db="EMBL/GenBank/DDBJ databases">
        <authorList>
            <person name="de Groot N.N."/>
        </authorList>
    </citation>
    <scope>NUCLEOTIDE SEQUENCE [LARGE SCALE GENOMIC DNA]</scope>
    <source>
        <strain evidence="3 4">CGMCC 1.9157</strain>
    </source>
</reference>
<dbReference type="Proteomes" id="UP000199236">
    <property type="component" value="Unassembled WGS sequence"/>
</dbReference>
<feature type="compositionally biased region" description="Basic and acidic residues" evidence="2">
    <location>
        <begin position="53"/>
        <end position="76"/>
    </location>
</feature>
<dbReference type="RefSeq" id="WP_090074585.1">
    <property type="nucleotide sequence ID" value="NZ_FOVR01000011.1"/>
</dbReference>
<evidence type="ECO:0008006" key="5">
    <source>
        <dbReference type="Google" id="ProtNLM"/>
    </source>
</evidence>
<proteinExistence type="inferred from homology"/>
<dbReference type="Pfam" id="PF07896">
    <property type="entry name" value="DUF1674"/>
    <property type="match status" value="1"/>
</dbReference>
<feature type="region of interest" description="Disordered" evidence="2">
    <location>
        <begin position="1"/>
        <end position="88"/>
    </location>
</feature>
<dbReference type="STRING" id="655353.SAMN04488056_11191"/>
<evidence type="ECO:0000256" key="2">
    <source>
        <dbReference type="SAM" id="MobiDB-lite"/>
    </source>
</evidence>
<sequence length="98" mass="11290">MADEAPKRQTVDVDSPQFKSTEERVADTAKPKEEPRPRRKFEDLPPAAQRALMEAEQRRKERDALKVSADRPKEFNGRGGLDPSRYDDYEIDGRAIDF</sequence>
<protein>
    <recommendedName>
        <fullName evidence="5">DUF1674 domain-containing protein</fullName>
    </recommendedName>
</protein>